<keyword evidence="3" id="KW-0805">Transcription regulation</keyword>
<dbReference type="Gene3D" id="3.10.450.50">
    <property type="match status" value="1"/>
</dbReference>
<evidence type="ECO:0000313" key="9">
    <source>
        <dbReference type="Proteomes" id="UP000021053"/>
    </source>
</evidence>
<evidence type="ECO:0000313" key="8">
    <source>
        <dbReference type="EMBL" id="EXG81701.1"/>
    </source>
</evidence>
<reference evidence="8 9" key="1">
    <citation type="submission" date="2013-07" db="EMBL/GenBank/DDBJ databases">
        <authorList>
            <consortium name="DOE Joint Genome Institute"/>
            <person name="Eisen J."/>
            <person name="Huntemann M."/>
            <person name="Han J."/>
            <person name="Chen A."/>
            <person name="Kyrpides N."/>
            <person name="Mavromatis K."/>
            <person name="Markowitz V."/>
            <person name="Palaniappan K."/>
            <person name="Ivanova N."/>
            <person name="Schaumberg A."/>
            <person name="Pati A."/>
            <person name="Liolios K."/>
            <person name="Nordberg H.P."/>
            <person name="Cantor M.N."/>
            <person name="Hua S.X."/>
            <person name="Woyke T."/>
        </authorList>
    </citation>
    <scope>NUCLEOTIDE SEQUENCE [LARGE SCALE GENOMIC DNA]</scope>
    <source>
        <strain evidence="8 9">DSM 44712</strain>
    </source>
</reference>
<dbReference type="NCBIfam" id="TIGR02937">
    <property type="entry name" value="sigma70-ECF"/>
    <property type="match status" value="1"/>
</dbReference>
<dbReference type="PATRIC" id="fig|927661.3.peg.2782"/>
<dbReference type="GO" id="GO:0003677">
    <property type="term" value="F:DNA binding"/>
    <property type="evidence" value="ECO:0007669"/>
    <property type="project" value="InterPro"/>
</dbReference>
<dbReference type="Pfam" id="PF08281">
    <property type="entry name" value="Sigma70_r4_2"/>
    <property type="match status" value="1"/>
</dbReference>
<dbReference type="Gene3D" id="1.10.1740.10">
    <property type="match status" value="1"/>
</dbReference>
<dbReference type="InterPro" id="IPR013249">
    <property type="entry name" value="RNA_pol_sigma70_r4_t2"/>
</dbReference>
<dbReference type="InterPro" id="IPR036388">
    <property type="entry name" value="WH-like_DNA-bd_sf"/>
</dbReference>
<dbReference type="AlphaFoldDB" id="A0A011AI82"/>
<evidence type="ECO:0000256" key="5">
    <source>
        <dbReference type="ARBA" id="ARBA00023163"/>
    </source>
</evidence>
<dbReference type="InterPro" id="IPR032710">
    <property type="entry name" value="NTF2-like_dom_sf"/>
</dbReference>
<dbReference type="PANTHER" id="PTHR30173">
    <property type="entry name" value="SIGMA 19 FACTOR"/>
    <property type="match status" value="1"/>
</dbReference>
<comment type="subunit">
    <text evidence="2">Interacts transiently with the RNA polymerase catalytic core formed by RpoA, RpoB, RpoC and RpoZ (2 alpha, 1 beta, 1 beta' and 1 omega subunit) to form the RNA polymerase holoenzyme that can initiate transcription.</text>
</comment>
<gene>
    <name evidence="8" type="ORF">CryarDRAFT_2820</name>
</gene>
<dbReference type="OrthoDB" id="6689546at2"/>
<feature type="domain" description="RNA polymerase sigma-70 region 2" evidence="6">
    <location>
        <begin position="4"/>
        <end position="68"/>
    </location>
</feature>
<dbReference type="InterPro" id="IPR052704">
    <property type="entry name" value="ECF_Sigma-70_Domain"/>
</dbReference>
<evidence type="ECO:0000256" key="3">
    <source>
        <dbReference type="ARBA" id="ARBA00023015"/>
    </source>
</evidence>
<sequence>MTAFDEYRDLLFSVAYRILGTVADAEDVVQDTWVKWSAADRTGVAEPKAYLARITTGLAIDRLRQRQARRESYLGPWLPEPVVTTEDTADDVSIALLLVLENLTPLERAVFVLHEAFGFTHAEIAEAVDRSPDTVRQAAHRAREYVSARRPTQRKGISRPTRARHREVTERFLAAAVGGDLNTLLDLLAPGVTLWTDGGGKVRQAMRPVVGAERVAAWFAGVGTRPYEGVDPADMTAEVLDLNGTAGVVFRGAGRVVATLTLDLDENGRIAGLHNVANPDKLRAVANRPSPD</sequence>
<dbReference type="Pfam" id="PF04542">
    <property type="entry name" value="Sigma70_r2"/>
    <property type="match status" value="1"/>
</dbReference>
<name>A0A011AI82_9ACTN</name>
<proteinExistence type="inferred from homology"/>
<evidence type="ECO:0000259" key="6">
    <source>
        <dbReference type="Pfam" id="PF04542"/>
    </source>
</evidence>
<dbReference type="NCBIfam" id="NF007214">
    <property type="entry name" value="PRK09636.1"/>
    <property type="match status" value="1"/>
</dbReference>
<evidence type="ECO:0000256" key="1">
    <source>
        <dbReference type="ARBA" id="ARBA00010641"/>
    </source>
</evidence>
<evidence type="ECO:0000256" key="2">
    <source>
        <dbReference type="ARBA" id="ARBA00011344"/>
    </source>
</evidence>
<dbReference type="SUPFAM" id="SSF88659">
    <property type="entry name" value="Sigma3 and sigma4 domains of RNA polymerase sigma factors"/>
    <property type="match status" value="1"/>
</dbReference>
<keyword evidence="9" id="KW-1185">Reference proteome</keyword>
<organism evidence="8 9">
    <name type="scientific">Cryptosporangium arvum DSM 44712</name>
    <dbReference type="NCBI Taxonomy" id="927661"/>
    <lineage>
        <taxon>Bacteria</taxon>
        <taxon>Bacillati</taxon>
        <taxon>Actinomycetota</taxon>
        <taxon>Actinomycetes</taxon>
        <taxon>Cryptosporangiales</taxon>
        <taxon>Cryptosporangiaceae</taxon>
        <taxon>Cryptosporangium</taxon>
    </lineage>
</organism>
<dbReference type="Proteomes" id="UP000021053">
    <property type="component" value="Unassembled WGS sequence"/>
</dbReference>
<comment type="caution">
    <text evidence="8">The sequence shown here is derived from an EMBL/GenBank/DDBJ whole genome shotgun (WGS) entry which is preliminary data.</text>
</comment>
<dbReference type="SUPFAM" id="SSF54427">
    <property type="entry name" value="NTF2-like"/>
    <property type="match status" value="1"/>
</dbReference>
<dbReference type="RefSeq" id="WP_035851130.1">
    <property type="nucleotide sequence ID" value="NZ_KK073874.1"/>
</dbReference>
<dbReference type="PANTHER" id="PTHR30173:SF36">
    <property type="entry name" value="ECF RNA POLYMERASE SIGMA FACTOR SIGJ"/>
    <property type="match status" value="1"/>
</dbReference>
<dbReference type="SUPFAM" id="SSF88946">
    <property type="entry name" value="Sigma2 domain of RNA polymerase sigma factors"/>
    <property type="match status" value="1"/>
</dbReference>
<keyword evidence="4" id="KW-0731">Sigma factor</keyword>
<dbReference type="InterPro" id="IPR014284">
    <property type="entry name" value="RNA_pol_sigma-70_dom"/>
</dbReference>
<evidence type="ECO:0000256" key="4">
    <source>
        <dbReference type="ARBA" id="ARBA00023082"/>
    </source>
</evidence>
<dbReference type="InterPro" id="IPR013325">
    <property type="entry name" value="RNA_pol_sigma_r2"/>
</dbReference>
<dbReference type="Gene3D" id="1.10.10.10">
    <property type="entry name" value="Winged helix-like DNA-binding domain superfamily/Winged helix DNA-binding domain"/>
    <property type="match status" value="1"/>
</dbReference>
<feature type="domain" description="RNA polymerase sigma factor 70 region 4 type 2" evidence="7">
    <location>
        <begin position="95"/>
        <end position="144"/>
    </location>
</feature>
<protein>
    <submittedName>
        <fullName evidence="8">RNA polymerase sigma factor, sigma-70 family</fullName>
    </submittedName>
</protein>
<dbReference type="EMBL" id="JFBT01000001">
    <property type="protein sequence ID" value="EXG81701.1"/>
    <property type="molecule type" value="Genomic_DNA"/>
</dbReference>
<dbReference type="GO" id="GO:0016987">
    <property type="term" value="F:sigma factor activity"/>
    <property type="evidence" value="ECO:0007669"/>
    <property type="project" value="UniProtKB-KW"/>
</dbReference>
<dbReference type="GO" id="GO:0006352">
    <property type="term" value="P:DNA-templated transcription initiation"/>
    <property type="evidence" value="ECO:0007669"/>
    <property type="project" value="InterPro"/>
</dbReference>
<comment type="similarity">
    <text evidence="1">Belongs to the sigma-70 factor family. ECF subfamily.</text>
</comment>
<evidence type="ECO:0000259" key="7">
    <source>
        <dbReference type="Pfam" id="PF08281"/>
    </source>
</evidence>
<dbReference type="InterPro" id="IPR007627">
    <property type="entry name" value="RNA_pol_sigma70_r2"/>
</dbReference>
<accession>A0A011AI82</accession>
<keyword evidence="5" id="KW-0804">Transcription</keyword>
<dbReference type="HOGENOM" id="CLU_047691_22_2_11"/>
<dbReference type="InterPro" id="IPR013324">
    <property type="entry name" value="RNA_pol_sigma_r3/r4-like"/>
</dbReference>